<keyword evidence="1" id="KW-1133">Transmembrane helix</keyword>
<gene>
    <name evidence="2" type="ORF">AUP44_05175</name>
</gene>
<accession>A0A162KXD2</accession>
<evidence type="ECO:0000313" key="2">
    <source>
        <dbReference type="EMBL" id="KYO52381.1"/>
    </source>
</evidence>
<keyword evidence="1" id="KW-0812">Transmembrane</keyword>
<dbReference type="AlphaFoldDB" id="A0A162KXD2"/>
<organism evidence="2 3">
    <name type="scientific">Tistrella mobilis</name>
    <dbReference type="NCBI Taxonomy" id="171437"/>
    <lineage>
        <taxon>Bacteria</taxon>
        <taxon>Pseudomonadati</taxon>
        <taxon>Pseudomonadota</taxon>
        <taxon>Alphaproteobacteria</taxon>
        <taxon>Geminicoccales</taxon>
        <taxon>Geminicoccaceae</taxon>
        <taxon>Tistrella</taxon>
    </lineage>
</organism>
<comment type="caution">
    <text evidence="2">The sequence shown here is derived from an EMBL/GenBank/DDBJ whole genome shotgun (WGS) entry which is preliminary data.</text>
</comment>
<reference evidence="2 3" key="1">
    <citation type="submission" date="2015-12" db="EMBL/GenBank/DDBJ databases">
        <title>Genome sequence of Tistrella mobilis MCCC 1A02139.</title>
        <authorList>
            <person name="Lu L."/>
            <person name="Lai Q."/>
            <person name="Shao Z."/>
            <person name="Qian P."/>
        </authorList>
    </citation>
    <scope>NUCLEOTIDE SEQUENCE [LARGE SCALE GENOMIC DNA]</scope>
    <source>
        <strain evidence="2 3">MCCC 1A02139</strain>
    </source>
</reference>
<evidence type="ECO:0000313" key="3">
    <source>
        <dbReference type="Proteomes" id="UP000075787"/>
    </source>
</evidence>
<dbReference type="Proteomes" id="UP000075787">
    <property type="component" value="Unassembled WGS sequence"/>
</dbReference>
<protein>
    <submittedName>
        <fullName evidence="2">Uncharacterized protein</fullName>
    </submittedName>
</protein>
<dbReference type="EMBL" id="LPZR01000156">
    <property type="protein sequence ID" value="KYO52381.1"/>
    <property type="molecule type" value="Genomic_DNA"/>
</dbReference>
<proteinExistence type="predicted"/>
<sequence length="69" mass="8095">MAYCNQLWVHQKGHRMTKSMYSRLAYILMVFLDSYWLPDKWPPETTGAKNHFATMLKRFSPVVGLVSSQ</sequence>
<evidence type="ECO:0000256" key="1">
    <source>
        <dbReference type="SAM" id="Phobius"/>
    </source>
</evidence>
<feature type="transmembrane region" description="Helical" evidence="1">
    <location>
        <begin position="20"/>
        <end position="37"/>
    </location>
</feature>
<keyword evidence="1" id="KW-0472">Membrane</keyword>
<name>A0A162KXD2_9PROT</name>